<dbReference type="InParanoid" id="A0A419QAB7"/>
<reference evidence="1 2" key="1">
    <citation type="journal article" date="2018" name="Biotechnol. Adv.">
        <title>Improved genomic resources and new bioinformatic workflow for the carcinogenic parasite Clonorchis sinensis: Biotechnological implications.</title>
        <authorList>
            <person name="Wang D."/>
            <person name="Korhonen P.K."/>
            <person name="Gasser R.B."/>
            <person name="Young N.D."/>
        </authorList>
    </citation>
    <scope>NUCLEOTIDE SEQUENCE [LARGE SCALE GENOMIC DNA]</scope>
    <source>
        <strain evidence="1">Cs-k2</strain>
    </source>
</reference>
<dbReference type="Proteomes" id="UP000286415">
    <property type="component" value="Unassembled WGS sequence"/>
</dbReference>
<evidence type="ECO:0000313" key="2">
    <source>
        <dbReference type="Proteomes" id="UP000286415"/>
    </source>
</evidence>
<organism evidence="1 2">
    <name type="scientific">Clonorchis sinensis</name>
    <name type="common">Chinese liver fluke</name>
    <dbReference type="NCBI Taxonomy" id="79923"/>
    <lineage>
        <taxon>Eukaryota</taxon>
        <taxon>Metazoa</taxon>
        <taxon>Spiralia</taxon>
        <taxon>Lophotrochozoa</taxon>
        <taxon>Platyhelminthes</taxon>
        <taxon>Trematoda</taxon>
        <taxon>Digenea</taxon>
        <taxon>Opisthorchiida</taxon>
        <taxon>Opisthorchiata</taxon>
        <taxon>Opisthorchiidae</taxon>
        <taxon>Clonorchis</taxon>
    </lineage>
</organism>
<protein>
    <submittedName>
        <fullName evidence="1">Uncharacterized protein</fullName>
    </submittedName>
</protein>
<comment type="caution">
    <text evidence="1">The sequence shown here is derived from an EMBL/GenBank/DDBJ whole genome shotgun (WGS) entry which is preliminary data.</text>
</comment>
<reference evidence="1 2" key="2">
    <citation type="journal article" date="2021" name="Genomics">
        <title>High-quality reference genome for Clonorchis sinensis.</title>
        <authorList>
            <person name="Young N.D."/>
            <person name="Stroehlein A.J."/>
            <person name="Kinkar L."/>
            <person name="Wang T."/>
            <person name="Sohn W.M."/>
            <person name="Chang B.C.H."/>
            <person name="Kaur P."/>
            <person name="Weisz D."/>
            <person name="Dudchenko O."/>
            <person name="Aiden E.L."/>
            <person name="Korhonen P.K."/>
            <person name="Gasser R.B."/>
        </authorList>
    </citation>
    <scope>NUCLEOTIDE SEQUENCE [LARGE SCALE GENOMIC DNA]</scope>
    <source>
        <strain evidence="1">Cs-k2</strain>
    </source>
</reference>
<accession>A0A419QAB7</accession>
<sequence length="116" mass="13565">MLSRLLFTSFHLSQHVMFIFRRAAERRGQVDLFHSGSTFSDFVSFQPFTCSDKSIGERMFACQLFSMHQNPVIQEIQFGFKSNIRLTETLGLRLPDEPKVEGRNRWWAVEEFSPSL</sequence>
<keyword evidence="2" id="KW-1185">Reference proteome</keyword>
<evidence type="ECO:0000313" key="1">
    <source>
        <dbReference type="EMBL" id="KAG5441953.1"/>
    </source>
</evidence>
<dbReference type="EMBL" id="NIRI02000076">
    <property type="protein sequence ID" value="KAG5441953.1"/>
    <property type="molecule type" value="Genomic_DNA"/>
</dbReference>
<gene>
    <name evidence="1" type="ORF">CSKR_107985</name>
</gene>
<dbReference type="AlphaFoldDB" id="A0A419QAB7"/>
<name>A0A419QAB7_CLOSI</name>
<proteinExistence type="predicted"/>